<dbReference type="KEGG" id="rak:A1C_04275"/>
<keyword evidence="3" id="KW-1185">Reference proteome</keyword>
<evidence type="ECO:0000256" key="1">
    <source>
        <dbReference type="SAM" id="MobiDB-lite"/>
    </source>
</evidence>
<gene>
    <name evidence="2" type="ordered locus">A1C_04275</name>
</gene>
<proteinExistence type="predicted"/>
<sequence>MYPNTLCVKLAKNLQPYNHKSLGKNEKKFSTTRKSFRSNPKKV</sequence>
<name>A8GP02_RICAH</name>
<organism evidence="2 3">
    <name type="scientific">Rickettsia akari (strain Hartford)</name>
    <dbReference type="NCBI Taxonomy" id="293614"/>
    <lineage>
        <taxon>Bacteria</taxon>
        <taxon>Pseudomonadati</taxon>
        <taxon>Pseudomonadota</taxon>
        <taxon>Alphaproteobacteria</taxon>
        <taxon>Rickettsiales</taxon>
        <taxon>Rickettsiaceae</taxon>
        <taxon>Rickettsieae</taxon>
        <taxon>Rickettsia</taxon>
        <taxon>spotted fever group</taxon>
    </lineage>
</organism>
<feature type="compositionally biased region" description="Basic residues" evidence="1">
    <location>
        <begin position="30"/>
        <end position="43"/>
    </location>
</feature>
<dbReference type="Proteomes" id="UP000006830">
    <property type="component" value="Chromosome"/>
</dbReference>
<protein>
    <submittedName>
        <fullName evidence="2">Uncharacterized protein</fullName>
    </submittedName>
</protein>
<accession>A8GP02</accession>
<dbReference type="AlphaFoldDB" id="A8GP02"/>
<dbReference type="HOGENOM" id="CLU_3238911_0_0_5"/>
<reference evidence="2" key="1">
    <citation type="submission" date="2007-09" db="EMBL/GenBank/DDBJ databases">
        <title>Complete Genome Sequence of Rickettsia akari.</title>
        <authorList>
            <person name="Madan A."/>
            <person name="Fahey J."/>
            <person name="Helton E."/>
            <person name="Ketteman M."/>
            <person name="Madan A."/>
            <person name="Rodrigues S."/>
            <person name="Sanchez A."/>
            <person name="Whiting M."/>
            <person name="Dasch G."/>
            <person name="Eremeeva M."/>
        </authorList>
    </citation>
    <scope>NUCLEOTIDE SEQUENCE</scope>
    <source>
        <strain evidence="2">Hartford</strain>
    </source>
</reference>
<dbReference type="EMBL" id="CP000847">
    <property type="protein sequence ID" value="ABV75127.1"/>
    <property type="molecule type" value="Genomic_DNA"/>
</dbReference>
<feature type="region of interest" description="Disordered" evidence="1">
    <location>
        <begin position="19"/>
        <end position="43"/>
    </location>
</feature>
<evidence type="ECO:0000313" key="2">
    <source>
        <dbReference type="EMBL" id="ABV75127.1"/>
    </source>
</evidence>
<evidence type="ECO:0000313" key="3">
    <source>
        <dbReference type="Proteomes" id="UP000006830"/>
    </source>
</evidence>